<accession>A0A940IJS0</accession>
<evidence type="ECO:0000313" key="11">
    <source>
        <dbReference type="Proteomes" id="UP000725002"/>
    </source>
</evidence>
<keyword evidence="4" id="KW-0597">Phosphoprotein</keyword>
<evidence type="ECO:0000256" key="2">
    <source>
        <dbReference type="ARBA" id="ARBA00006751"/>
    </source>
</evidence>
<dbReference type="PROSITE" id="PS01240">
    <property type="entry name" value="PNP_MTAP_2"/>
    <property type="match status" value="1"/>
</dbReference>
<comment type="caution">
    <text evidence="10">The sequence shown here is derived from an EMBL/GenBank/DDBJ whole genome shotgun (WGS) entry which is preliminary data.</text>
</comment>
<organism evidence="10 11">
    <name type="scientific">Candidatus Cryptobacteroides avicola</name>
    <dbReference type="NCBI Taxonomy" id="2840757"/>
    <lineage>
        <taxon>Bacteria</taxon>
        <taxon>Pseudomonadati</taxon>
        <taxon>Bacteroidota</taxon>
        <taxon>Bacteroidia</taxon>
        <taxon>Bacteroidales</taxon>
        <taxon>Candidatus Cryptobacteroides</taxon>
    </lineage>
</organism>
<dbReference type="AlphaFoldDB" id="A0A940IJS0"/>
<comment type="function">
    <text evidence="7">The purine nucleoside phosphorylases catalyze the phosphorolytic breakdown of the N-glycosidic bond in the beta-(deoxy)ribonucleoside molecules, with the formation of the corresponding free purine bases and pentose-1-phosphate.</text>
</comment>
<evidence type="ECO:0000256" key="7">
    <source>
        <dbReference type="PIRNR" id="PIRNR000477"/>
    </source>
</evidence>
<evidence type="ECO:0000256" key="8">
    <source>
        <dbReference type="PIRSR" id="PIRSR000477-2"/>
    </source>
</evidence>
<dbReference type="EMBL" id="JADILV010000083">
    <property type="protein sequence ID" value="MBO8484705.1"/>
    <property type="molecule type" value="Genomic_DNA"/>
</dbReference>
<evidence type="ECO:0000313" key="10">
    <source>
        <dbReference type="EMBL" id="MBO8484705.1"/>
    </source>
</evidence>
<evidence type="ECO:0000259" key="9">
    <source>
        <dbReference type="Pfam" id="PF01048"/>
    </source>
</evidence>
<protein>
    <recommendedName>
        <fullName evidence="7">Purine nucleoside phosphorylase</fullName>
        <ecNumber evidence="7">2.4.2.1</ecNumber>
    </recommendedName>
    <alternativeName>
        <fullName evidence="7">Inosine-guanosine phosphorylase</fullName>
    </alternativeName>
</protein>
<dbReference type="Proteomes" id="UP000725002">
    <property type="component" value="Unassembled WGS sequence"/>
</dbReference>
<dbReference type="PIRSF" id="PIRSF000477">
    <property type="entry name" value="PurNPase"/>
    <property type="match status" value="1"/>
</dbReference>
<keyword evidence="6 7" id="KW-0808">Transferase</keyword>
<evidence type="ECO:0000256" key="4">
    <source>
        <dbReference type="ARBA" id="ARBA00022553"/>
    </source>
</evidence>
<dbReference type="Gene3D" id="3.40.50.1580">
    <property type="entry name" value="Nucleoside phosphorylase domain"/>
    <property type="match status" value="1"/>
</dbReference>
<gene>
    <name evidence="10" type="ORF">IAB75_11450</name>
</gene>
<dbReference type="InterPro" id="IPR035994">
    <property type="entry name" value="Nucleoside_phosphorylase_sf"/>
</dbReference>
<dbReference type="NCBIfam" id="TIGR01700">
    <property type="entry name" value="PNPH"/>
    <property type="match status" value="1"/>
</dbReference>
<evidence type="ECO:0000256" key="3">
    <source>
        <dbReference type="ARBA" id="ARBA00011233"/>
    </source>
</evidence>
<comment type="pathway">
    <text evidence="1 7">Purine metabolism; purine nucleoside salvage.</text>
</comment>
<dbReference type="SUPFAM" id="SSF53167">
    <property type="entry name" value="Purine and uridine phosphorylases"/>
    <property type="match status" value="1"/>
</dbReference>
<sequence length="278" mass="30207">MSNDPRVEKINAAADYVARKTGGRKPSVGIVLGSGLGKLADKISDPVVIPYREIPGFPESTAVGHKGNFIAGTLGGKFVLAMQGRFHYYEGYPMELVTLPIRVMKVLGIEYLFVSNAAGGVNFDFKVGDLMIIKDHINLLPNPLVGRNMDDFGPRFPDMTRPYDPQLIKKAEIIGAENGIELKTGVYLAGTGPSYETPAEYKYFRLIGADAVGMSTIPEVIVARHMSVPVFGMSVITNEAHDDYADDYENNGDDVVAAADAAADRMTVLFTRLIESLQ</sequence>
<comment type="similarity">
    <text evidence="2 7">Belongs to the PNP/MTAP phosphorylase family.</text>
</comment>
<feature type="binding site" evidence="8">
    <location>
        <begin position="85"/>
        <end position="87"/>
    </location>
    <ligand>
        <name>phosphate</name>
        <dbReference type="ChEBI" id="CHEBI:43474"/>
    </ligand>
</feature>
<evidence type="ECO:0000256" key="5">
    <source>
        <dbReference type="ARBA" id="ARBA00022676"/>
    </source>
</evidence>
<dbReference type="NCBIfam" id="TIGR01697">
    <property type="entry name" value="PNPH-PUNA-XAPA"/>
    <property type="match status" value="1"/>
</dbReference>
<comment type="subunit">
    <text evidence="3">Homotrimer.</text>
</comment>
<dbReference type="PANTHER" id="PTHR11904:SF9">
    <property type="entry name" value="PURINE NUCLEOSIDE PHOSPHORYLASE-RELATED"/>
    <property type="match status" value="1"/>
</dbReference>
<proteinExistence type="inferred from homology"/>
<feature type="binding site" evidence="8">
    <location>
        <position position="196"/>
    </location>
    <ligand>
        <name>a purine D-ribonucleoside</name>
        <dbReference type="ChEBI" id="CHEBI:142355"/>
    </ligand>
</feature>
<dbReference type="GO" id="GO:0009116">
    <property type="term" value="P:nucleoside metabolic process"/>
    <property type="evidence" value="ECO:0007669"/>
    <property type="project" value="InterPro"/>
</dbReference>
<dbReference type="InterPro" id="IPR018099">
    <property type="entry name" value="Purine_phosphorylase-2_CS"/>
</dbReference>
<feature type="binding site" evidence="8">
    <location>
        <position position="215"/>
    </location>
    <ligand>
        <name>phosphate</name>
        <dbReference type="ChEBI" id="CHEBI:43474"/>
    </ligand>
</feature>
<reference evidence="10" key="1">
    <citation type="submission" date="2020-10" db="EMBL/GenBank/DDBJ databases">
        <authorList>
            <person name="Gilroy R."/>
        </authorList>
    </citation>
    <scope>NUCLEOTIDE SEQUENCE</scope>
    <source>
        <strain evidence="10">G3-8215</strain>
    </source>
</reference>
<dbReference type="CDD" id="cd09009">
    <property type="entry name" value="PNP-EcPNPII_like"/>
    <property type="match status" value="1"/>
</dbReference>
<dbReference type="Pfam" id="PF01048">
    <property type="entry name" value="PNP_UDP_1"/>
    <property type="match status" value="1"/>
</dbReference>
<name>A0A940IJS0_9BACT</name>
<evidence type="ECO:0000256" key="1">
    <source>
        <dbReference type="ARBA" id="ARBA00005058"/>
    </source>
</evidence>
<evidence type="ECO:0000256" key="6">
    <source>
        <dbReference type="ARBA" id="ARBA00022679"/>
    </source>
</evidence>
<feature type="binding site" evidence="8">
    <location>
        <position position="65"/>
    </location>
    <ligand>
        <name>phosphate</name>
        <dbReference type="ChEBI" id="CHEBI:43474"/>
    </ligand>
</feature>
<feature type="domain" description="Nucleoside phosphorylase" evidence="9">
    <location>
        <begin position="28"/>
        <end position="275"/>
    </location>
</feature>
<dbReference type="PANTHER" id="PTHR11904">
    <property type="entry name" value="METHYLTHIOADENOSINE/PURINE NUCLEOSIDE PHOSPHORYLASE"/>
    <property type="match status" value="1"/>
</dbReference>
<feature type="binding site" evidence="8">
    <location>
        <position position="34"/>
    </location>
    <ligand>
        <name>phosphate</name>
        <dbReference type="ChEBI" id="CHEBI:43474"/>
    </ligand>
</feature>
<keyword evidence="5 7" id="KW-0328">Glycosyltransferase</keyword>
<dbReference type="EC" id="2.4.2.1" evidence="7"/>
<reference evidence="10" key="2">
    <citation type="journal article" date="2021" name="PeerJ">
        <title>Extensive microbial diversity within the chicken gut microbiome revealed by metagenomics and culture.</title>
        <authorList>
            <person name="Gilroy R."/>
            <person name="Ravi A."/>
            <person name="Getino M."/>
            <person name="Pursley I."/>
            <person name="Horton D.L."/>
            <person name="Alikhan N.F."/>
            <person name="Baker D."/>
            <person name="Gharbi K."/>
            <person name="Hall N."/>
            <person name="Watson M."/>
            <person name="Adriaenssens E.M."/>
            <person name="Foster-Nyarko E."/>
            <person name="Jarju S."/>
            <person name="Secka A."/>
            <person name="Antonio M."/>
            <person name="Oren A."/>
            <person name="Chaudhuri R.R."/>
            <person name="La Ragione R."/>
            <person name="Hildebrand F."/>
            <person name="Pallen M.J."/>
        </authorList>
    </citation>
    <scope>NUCLEOTIDE SEQUENCE</scope>
    <source>
        <strain evidence="10">G3-8215</strain>
    </source>
</reference>
<dbReference type="NCBIfam" id="NF006054">
    <property type="entry name" value="PRK08202.1"/>
    <property type="match status" value="1"/>
</dbReference>
<dbReference type="FunFam" id="3.40.50.1580:FF:000010">
    <property type="entry name" value="Purine nucleoside phosphorylase"/>
    <property type="match status" value="1"/>
</dbReference>
<feature type="binding site" evidence="8">
    <location>
        <position position="117"/>
    </location>
    <ligand>
        <name>phosphate</name>
        <dbReference type="ChEBI" id="CHEBI:43474"/>
    </ligand>
</feature>
<dbReference type="InterPro" id="IPR000845">
    <property type="entry name" value="Nucleoside_phosphorylase_d"/>
</dbReference>
<dbReference type="GO" id="GO:0005737">
    <property type="term" value="C:cytoplasm"/>
    <property type="evidence" value="ECO:0007669"/>
    <property type="project" value="TreeGrafter"/>
</dbReference>
<dbReference type="GO" id="GO:0004731">
    <property type="term" value="F:purine-nucleoside phosphorylase activity"/>
    <property type="evidence" value="ECO:0007669"/>
    <property type="project" value="UniProtKB-EC"/>
</dbReference>
<dbReference type="InterPro" id="IPR011270">
    <property type="entry name" value="Pur_Nuc_Pase_Ino/Guo-sp"/>
</dbReference>
<feature type="binding site" evidence="8">
    <location>
        <position position="238"/>
    </location>
    <ligand>
        <name>a purine D-ribonucleoside</name>
        <dbReference type="ChEBI" id="CHEBI:142355"/>
    </ligand>
</feature>
<dbReference type="InterPro" id="IPR011268">
    <property type="entry name" value="Purine_phosphorylase"/>
</dbReference>